<protein>
    <recommendedName>
        <fullName evidence="3">Protein kinase domain-containing protein</fullName>
    </recommendedName>
</protein>
<dbReference type="InterPro" id="IPR000719">
    <property type="entry name" value="Prot_kinase_dom"/>
</dbReference>
<dbReference type="PANTHER" id="PTHR23257">
    <property type="entry name" value="SERINE-THREONINE PROTEIN KINASE"/>
    <property type="match status" value="1"/>
</dbReference>
<dbReference type="PROSITE" id="PS50011">
    <property type="entry name" value="PROTEIN_KINASE_DOM"/>
    <property type="match status" value="1"/>
</dbReference>
<dbReference type="SUPFAM" id="SSF51126">
    <property type="entry name" value="Pectin lyase-like"/>
    <property type="match status" value="2"/>
</dbReference>
<dbReference type="Pfam" id="PF07714">
    <property type="entry name" value="PK_Tyr_Ser-Thr"/>
    <property type="match status" value="1"/>
</dbReference>
<sequence length="1834" mass="198983">MEDNREHGWNGEHPCFAELNNECGVSELSLITCVLTVSSAFSGFLIQTDSSFDLTAFPGFSRFFLEAQKHKLTSYDFIDQKCVRHTFWSSLNPDEEKPEQYVFPTPYTPITFSDCVFTNLKDDTDNYMLAGGGALHLRTKSPLFVTGCTFTNCVTVEGSGGAIFVQNEEYKPDQIRVESSTFKDCSSPSGEGGGICVFPSVRLELISSTFENCSTLFGTGGAVWAENCAASFSTFRDNKANAGGGLACQNGITIQFCHFEGNQATSGNPDFTENHSDDPFPFFGISLSDAHWEAQSDLFFVRSDGTVAAACTFADPCSRLSTAVGLAPPNVFTKVQVGTGSFGLTTLSDTQHVTLTGFFAESDCNPTHPTTSFSIEVKGDSRLIIDTMTLSPLADNHLVNTPSDATNTEIELKHIRLSGSGITAVPFVFKTGTVTFVNACFVSLSDITCSLIAVVGSALVFVSECFFINIEIEASVISVNGGKLTIESTHFRRITRTAGNGAGAVDVRDSQSLTIDASFCDCRSLEGVAGALNIASSAVTQEDVVSRLRVVEDDEIADYTNDFMNVVSARSLESTDFSSLMDQNYFELELSASTQTILTFPPLTLHSGTVQITSGEGGGKTILTQTTKTDESLFTLSTNNGDEVYLYVRSVRFLLNTQLTAPMIAVDAQSSFDLKESFVSSFGSLSKRPFVRSEGSLSINTTLFIDISFDGCSCIETTGGTMTIEGSYDKADSSISSLSTNVDGAFLNANNTAITLSDLAFVDCHAKNGGAIFTKDCLSESFSGYFIDCSAEERGGGFCSEHSGSVSEETSFMSSSHFVNCRAKFGGGFFLTLTPMMTVSISVPQQSQFFGRRVSYSLFEGCSAEKGAGGYLDGEIGQSALSISSSFSINDGSVCKGSEFFISQSLAESIIEIDQPISDSFQSEGSFSSRSEHDDGDYKHVEVEGFPELSYNFELPDIVVDSGPTFDLEGCITEYFTSSYNSLSHLIDRFHTQTDNGRFLQVPIKLRDTLCIFETARVTKQSIQLILNDNVYDPADKTTIIFGDEFNSDITVFIVVDNTGSVELSELKVDWEENLTLCQLVDRTASMSILGCEINIVSLLSIPLIICQAGTLVISASTVFSSITLDSFNQPLVLSEISAPSVSNSVQSDIQVEMNEVKFQNLKMKNEVTVIELNDADHIKLSQVVFEHVELSNESEALRIVVRGRELWKTIEPVTGSGFPQRGNAPIDTLYRSLDRNEEGGPFNTPTLLVYLSAYTAPTIHVQSNGKDVLDEADRHLEGALQYSISVHDSAQLSSQLDLVQDQTTISAKETSTLEVSSSSFSDIEIGGIEVVNGTVRVFETQFSKSKKEGKNSVVNLKSTTLETAKSTSLWINADSSCAVRDSSDVEITNPFFIPSLAASSCSVSLNKKSSEYSVIVVGKDLIPCGLSLIVRENKTSGTPSSVPFGLNRLRFIDETNVSISILKSELSAFDGTLGWIGLFRFGRDGESNPFTFKVDAKQARAELMRQTLPWLIPLIVVVVAAVVVVIILICVCRRRRLSQNEPKSNEMNDDTVQVEEDKMDGNDGTQGGLQTQDVVTMKGNVIEEENNTARAGHVPDSLLTALNVVEALRCQGKVEMTVVQEVDTLFNALHVGEQKRSIVKRVIERQIASGMAKIGEQTSTSAILTKLSSHWVMFDADNNVCLKLQEPTPSISQPQPHTHQPSQPSQSGTGDKSNTQENQRWKAPEVVKAEEEKESKLDVNPLKAAVFSLGLVLWEIETGTVPFAELDAVNAQRQMGTGTLPKMEGLGSEMRALIDQCLSLNPDDRPALSTVSSILDSIAEDEESTAEPKTSNT</sequence>
<dbReference type="EMBL" id="JARBJD010000129">
    <property type="protein sequence ID" value="KAK2950801.1"/>
    <property type="molecule type" value="Genomic_DNA"/>
</dbReference>
<evidence type="ECO:0000256" key="1">
    <source>
        <dbReference type="SAM" id="MobiDB-lite"/>
    </source>
</evidence>
<evidence type="ECO:0000313" key="4">
    <source>
        <dbReference type="EMBL" id="KAK2950801.1"/>
    </source>
</evidence>
<comment type="caution">
    <text evidence="4">The sequence shown here is derived from an EMBL/GenBank/DDBJ whole genome shotgun (WGS) entry which is preliminary data.</text>
</comment>
<dbReference type="SUPFAM" id="SSF56112">
    <property type="entry name" value="Protein kinase-like (PK-like)"/>
    <property type="match status" value="1"/>
</dbReference>
<reference evidence="4 5" key="1">
    <citation type="journal article" date="2022" name="bioRxiv">
        <title>Genomics of Preaxostyla Flagellates Illuminates Evolutionary Transitions and the Path Towards Mitochondrial Loss.</title>
        <authorList>
            <person name="Novak L.V.F."/>
            <person name="Treitli S.C."/>
            <person name="Pyrih J."/>
            <person name="Halakuc P."/>
            <person name="Pipaliya S.V."/>
            <person name="Vacek V."/>
            <person name="Brzon O."/>
            <person name="Soukal P."/>
            <person name="Eme L."/>
            <person name="Dacks J.B."/>
            <person name="Karnkowska A."/>
            <person name="Elias M."/>
            <person name="Hampl V."/>
        </authorList>
    </citation>
    <scope>NUCLEOTIDE SEQUENCE [LARGE SCALE GENOMIC DNA]</scope>
    <source>
        <strain evidence="4">NAU3</strain>
        <tissue evidence="4">Gut</tissue>
    </source>
</reference>
<feature type="transmembrane region" description="Helical" evidence="2">
    <location>
        <begin position="1511"/>
        <end position="1532"/>
    </location>
</feature>
<feature type="compositionally biased region" description="Low complexity" evidence="1">
    <location>
        <begin position="1690"/>
        <end position="1708"/>
    </location>
</feature>
<keyword evidence="5" id="KW-1185">Reference proteome</keyword>
<feature type="compositionally biased region" description="Basic and acidic residues" evidence="1">
    <location>
        <begin position="1720"/>
        <end position="1736"/>
    </location>
</feature>
<proteinExistence type="predicted"/>
<keyword evidence="2" id="KW-0812">Transmembrane</keyword>
<keyword evidence="2" id="KW-0472">Membrane</keyword>
<dbReference type="Proteomes" id="UP001281761">
    <property type="component" value="Unassembled WGS sequence"/>
</dbReference>
<evidence type="ECO:0000256" key="2">
    <source>
        <dbReference type="SAM" id="Phobius"/>
    </source>
</evidence>
<dbReference type="InterPro" id="IPR001245">
    <property type="entry name" value="Ser-Thr/Tyr_kinase_cat_dom"/>
</dbReference>
<feature type="region of interest" description="Disordered" evidence="1">
    <location>
        <begin position="1687"/>
        <end position="1736"/>
    </location>
</feature>
<organism evidence="4 5">
    <name type="scientific">Blattamonas nauphoetae</name>
    <dbReference type="NCBI Taxonomy" id="2049346"/>
    <lineage>
        <taxon>Eukaryota</taxon>
        <taxon>Metamonada</taxon>
        <taxon>Preaxostyla</taxon>
        <taxon>Oxymonadida</taxon>
        <taxon>Blattamonas</taxon>
    </lineage>
</organism>
<dbReference type="InterPro" id="IPR050167">
    <property type="entry name" value="Ser_Thr_protein_kinase"/>
</dbReference>
<keyword evidence="2" id="KW-1133">Transmembrane helix</keyword>
<gene>
    <name evidence="4" type="ORF">BLNAU_14219</name>
</gene>
<dbReference type="Gene3D" id="1.10.510.10">
    <property type="entry name" value="Transferase(Phosphotransferase) domain 1"/>
    <property type="match status" value="1"/>
</dbReference>
<name>A0ABQ9XKM0_9EUKA</name>
<accession>A0ABQ9XKM0</accession>
<dbReference type="InterPro" id="IPR011050">
    <property type="entry name" value="Pectin_lyase_fold/virulence"/>
</dbReference>
<feature type="domain" description="Protein kinase" evidence="3">
    <location>
        <begin position="1463"/>
        <end position="1816"/>
    </location>
</feature>
<evidence type="ECO:0000259" key="3">
    <source>
        <dbReference type="PROSITE" id="PS50011"/>
    </source>
</evidence>
<dbReference type="InterPro" id="IPR011009">
    <property type="entry name" value="Kinase-like_dom_sf"/>
</dbReference>
<feature type="compositionally biased region" description="Polar residues" evidence="1">
    <location>
        <begin position="1709"/>
        <end position="1719"/>
    </location>
</feature>
<evidence type="ECO:0000313" key="5">
    <source>
        <dbReference type="Proteomes" id="UP001281761"/>
    </source>
</evidence>